<keyword evidence="1" id="KW-0863">Zinc-finger</keyword>
<evidence type="ECO:0000256" key="2">
    <source>
        <dbReference type="SAM" id="MobiDB-lite"/>
    </source>
</evidence>
<feature type="domain" description="C2H2-type" evidence="3">
    <location>
        <begin position="189"/>
        <end position="216"/>
    </location>
</feature>
<organism evidence="4 5">
    <name type="scientific">Bimuria novae-zelandiae CBS 107.79</name>
    <dbReference type="NCBI Taxonomy" id="1447943"/>
    <lineage>
        <taxon>Eukaryota</taxon>
        <taxon>Fungi</taxon>
        <taxon>Dikarya</taxon>
        <taxon>Ascomycota</taxon>
        <taxon>Pezizomycotina</taxon>
        <taxon>Dothideomycetes</taxon>
        <taxon>Pleosporomycetidae</taxon>
        <taxon>Pleosporales</taxon>
        <taxon>Massarineae</taxon>
        <taxon>Didymosphaeriaceae</taxon>
        <taxon>Bimuria</taxon>
    </lineage>
</organism>
<feature type="compositionally biased region" description="Basic and acidic residues" evidence="2">
    <location>
        <begin position="1"/>
        <end position="10"/>
    </location>
</feature>
<keyword evidence="1" id="KW-0479">Metal-binding</keyword>
<evidence type="ECO:0000259" key="3">
    <source>
        <dbReference type="PROSITE" id="PS50157"/>
    </source>
</evidence>
<dbReference type="PROSITE" id="PS50157">
    <property type="entry name" value="ZINC_FINGER_C2H2_2"/>
    <property type="match status" value="1"/>
</dbReference>
<dbReference type="Gene3D" id="3.30.160.60">
    <property type="entry name" value="Classic Zinc Finger"/>
    <property type="match status" value="1"/>
</dbReference>
<accession>A0A6A5UZF3</accession>
<keyword evidence="1" id="KW-0862">Zinc</keyword>
<feature type="region of interest" description="Disordered" evidence="2">
    <location>
        <begin position="1"/>
        <end position="68"/>
    </location>
</feature>
<sequence length="225" mass="24792">MGQNPDHERYFVGPTGYETHDGREISRERHCTDNQPLHTQPTPAGLPANQRPAGAPFISQNQGHYMPQRQGLTDNLNNPGLSVEYDYRGDHWAHPNSNVYRDMATFNAHTSSYSVPSNDSPAYGYESFGHSEEPDTGSHTASVDNEGANGMYTVQCACGLVLTGAHAKGNLKRHQRSQKCTASAETRSCMCLDCGQTFLRSDALLNHRRKRHGAPPGQNRPRNSG</sequence>
<feature type="compositionally biased region" description="Polar residues" evidence="2">
    <location>
        <begin position="33"/>
        <end position="42"/>
    </location>
</feature>
<protein>
    <recommendedName>
        <fullName evidence="3">C2H2-type domain-containing protein</fullName>
    </recommendedName>
</protein>
<dbReference type="InterPro" id="IPR013087">
    <property type="entry name" value="Znf_C2H2_type"/>
</dbReference>
<dbReference type="GO" id="GO:0008270">
    <property type="term" value="F:zinc ion binding"/>
    <property type="evidence" value="ECO:0007669"/>
    <property type="project" value="UniProtKB-KW"/>
</dbReference>
<proteinExistence type="predicted"/>
<evidence type="ECO:0000313" key="5">
    <source>
        <dbReference type="Proteomes" id="UP000800036"/>
    </source>
</evidence>
<dbReference type="Proteomes" id="UP000800036">
    <property type="component" value="Unassembled WGS sequence"/>
</dbReference>
<dbReference type="EMBL" id="ML976712">
    <property type="protein sequence ID" value="KAF1969202.1"/>
    <property type="molecule type" value="Genomic_DNA"/>
</dbReference>
<evidence type="ECO:0000256" key="1">
    <source>
        <dbReference type="PROSITE-ProRule" id="PRU00042"/>
    </source>
</evidence>
<feature type="compositionally biased region" description="Basic and acidic residues" evidence="2">
    <location>
        <begin position="18"/>
        <end position="32"/>
    </location>
</feature>
<name>A0A6A5UZF3_9PLEO</name>
<reference evidence="4" key="1">
    <citation type="journal article" date="2020" name="Stud. Mycol.">
        <title>101 Dothideomycetes genomes: a test case for predicting lifestyles and emergence of pathogens.</title>
        <authorList>
            <person name="Haridas S."/>
            <person name="Albert R."/>
            <person name="Binder M."/>
            <person name="Bloem J."/>
            <person name="Labutti K."/>
            <person name="Salamov A."/>
            <person name="Andreopoulos B."/>
            <person name="Baker S."/>
            <person name="Barry K."/>
            <person name="Bills G."/>
            <person name="Bluhm B."/>
            <person name="Cannon C."/>
            <person name="Castanera R."/>
            <person name="Culley D."/>
            <person name="Daum C."/>
            <person name="Ezra D."/>
            <person name="Gonzalez J."/>
            <person name="Henrissat B."/>
            <person name="Kuo A."/>
            <person name="Liang C."/>
            <person name="Lipzen A."/>
            <person name="Lutzoni F."/>
            <person name="Magnuson J."/>
            <person name="Mondo S."/>
            <person name="Nolan M."/>
            <person name="Ohm R."/>
            <person name="Pangilinan J."/>
            <person name="Park H.-J."/>
            <person name="Ramirez L."/>
            <person name="Alfaro M."/>
            <person name="Sun H."/>
            <person name="Tritt A."/>
            <person name="Yoshinaga Y."/>
            <person name="Zwiers L.-H."/>
            <person name="Turgeon B."/>
            <person name="Goodwin S."/>
            <person name="Spatafora J."/>
            <person name="Crous P."/>
            <person name="Grigoriev I."/>
        </authorList>
    </citation>
    <scope>NUCLEOTIDE SEQUENCE</scope>
    <source>
        <strain evidence="4">CBS 107.79</strain>
    </source>
</reference>
<keyword evidence="5" id="KW-1185">Reference proteome</keyword>
<dbReference type="AlphaFoldDB" id="A0A6A5UZF3"/>
<dbReference type="PROSITE" id="PS00028">
    <property type="entry name" value="ZINC_FINGER_C2H2_1"/>
    <property type="match status" value="1"/>
</dbReference>
<dbReference type="OrthoDB" id="6365676at2759"/>
<gene>
    <name evidence="4" type="ORF">BU23DRAFT_557881</name>
</gene>
<evidence type="ECO:0000313" key="4">
    <source>
        <dbReference type="EMBL" id="KAF1969202.1"/>
    </source>
</evidence>